<proteinExistence type="predicted"/>
<name>A0A136IZK5_9PEZI</name>
<dbReference type="EMBL" id="KQ964252">
    <property type="protein sequence ID" value="KXJ90377.1"/>
    <property type="molecule type" value="Genomic_DNA"/>
</dbReference>
<dbReference type="OrthoDB" id="10422337at2759"/>
<organism evidence="2 3">
    <name type="scientific">Microdochium bolleyi</name>
    <dbReference type="NCBI Taxonomy" id="196109"/>
    <lineage>
        <taxon>Eukaryota</taxon>
        <taxon>Fungi</taxon>
        <taxon>Dikarya</taxon>
        <taxon>Ascomycota</taxon>
        <taxon>Pezizomycotina</taxon>
        <taxon>Sordariomycetes</taxon>
        <taxon>Xylariomycetidae</taxon>
        <taxon>Xylariales</taxon>
        <taxon>Microdochiaceae</taxon>
        <taxon>Microdochium</taxon>
    </lineage>
</organism>
<keyword evidence="3" id="KW-1185">Reference proteome</keyword>
<dbReference type="Proteomes" id="UP000070501">
    <property type="component" value="Unassembled WGS sequence"/>
</dbReference>
<protein>
    <submittedName>
        <fullName evidence="2">Uncharacterized protein</fullName>
    </submittedName>
</protein>
<dbReference type="InParanoid" id="A0A136IZK5"/>
<evidence type="ECO:0000313" key="3">
    <source>
        <dbReference type="Proteomes" id="UP000070501"/>
    </source>
</evidence>
<evidence type="ECO:0000256" key="1">
    <source>
        <dbReference type="SAM" id="MobiDB-lite"/>
    </source>
</evidence>
<reference evidence="3" key="1">
    <citation type="submission" date="2016-02" db="EMBL/GenBank/DDBJ databases">
        <title>Draft genome sequence of Microdochium bolleyi, a fungal endophyte of beachgrass.</title>
        <authorList>
            <consortium name="DOE Joint Genome Institute"/>
            <person name="David A.S."/>
            <person name="May G."/>
            <person name="Haridas S."/>
            <person name="Lim J."/>
            <person name="Wang M."/>
            <person name="Labutti K."/>
            <person name="Lipzen A."/>
            <person name="Barry K."/>
            <person name="Grigoriev I.V."/>
        </authorList>
    </citation>
    <scope>NUCLEOTIDE SEQUENCE [LARGE SCALE GENOMIC DNA]</scope>
    <source>
        <strain evidence="3">J235TASD1</strain>
    </source>
</reference>
<sequence>MMALAAEGAAHRHTPADFATKTPATEQQPPPSRAFAFEKDDSGTWVITPTAHDSSHNSDGGDGVFMSITTSPPKSMAIYTGRAPDPSGSGSSSSKTPDAAPAQRIGTVKCHDTLSLKSDIMLNGRSYEMDRKFKSATGAGAGTLEWTSDMAAAAERKSEGELRSMMCLREAGKSSGGAQGRLLCRVLREEWPELLSPSGGKAGEGEHDEKTATSAGGEDKQQAGTRHTWRFTKGQIHVYSSTEDGLGESQVQELVVSALVELDRRARMQGNAVGAGGSTMQRLGAGLFRSIVGGA</sequence>
<feature type="region of interest" description="Disordered" evidence="1">
    <location>
        <begin position="195"/>
        <end position="227"/>
    </location>
</feature>
<feature type="compositionally biased region" description="Basic and acidic residues" evidence="1">
    <location>
        <begin position="203"/>
        <end position="221"/>
    </location>
</feature>
<accession>A0A136IZK5</accession>
<evidence type="ECO:0000313" key="2">
    <source>
        <dbReference type="EMBL" id="KXJ90377.1"/>
    </source>
</evidence>
<feature type="region of interest" description="Disordered" evidence="1">
    <location>
        <begin position="1"/>
        <end position="103"/>
    </location>
</feature>
<dbReference type="AlphaFoldDB" id="A0A136IZK5"/>
<gene>
    <name evidence="2" type="ORF">Micbo1qcDRAFT_226283</name>
</gene>